<gene>
    <name evidence="1" type="ORF">HPLM_LOCUS4781</name>
</gene>
<sequence>MSRQMGAVRRQDPLTQDRGIIIRVSLLEKTEGDETAEDEDESFKQSCRSQTPSIVVGIKVVTQYSTTAPEEERNRTGYGFRMNAIKFVSY</sequence>
<evidence type="ECO:0000313" key="1">
    <source>
        <dbReference type="EMBL" id="VDO24004.1"/>
    </source>
</evidence>
<dbReference type="WBParaSite" id="HPLM_0000478901-mRNA-1">
    <property type="protein sequence ID" value="HPLM_0000478901-mRNA-1"/>
    <property type="gene ID" value="HPLM_0000478901"/>
</dbReference>
<keyword evidence="2" id="KW-1185">Reference proteome</keyword>
<proteinExistence type="predicted"/>
<name>A0A0N4W4H3_HAEPC</name>
<evidence type="ECO:0000313" key="2">
    <source>
        <dbReference type="Proteomes" id="UP000268014"/>
    </source>
</evidence>
<dbReference type="AlphaFoldDB" id="A0A0N4W4H3"/>
<dbReference type="EMBL" id="UZAF01016250">
    <property type="protein sequence ID" value="VDO24004.1"/>
    <property type="molecule type" value="Genomic_DNA"/>
</dbReference>
<reference evidence="3" key="1">
    <citation type="submission" date="2017-02" db="UniProtKB">
        <authorList>
            <consortium name="WormBaseParasite"/>
        </authorList>
    </citation>
    <scope>IDENTIFICATION</scope>
</reference>
<protein>
    <submittedName>
        <fullName evidence="1 3">Uncharacterized protein</fullName>
    </submittedName>
</protein>
<evidence type="ECO:0000313" key="3">
    <source>
        <dbReference type="WBParaSite" id="HPLM_0000478901-mRNA-1"/>
    </source>
</evidence>
<accession>A0A0N4W4H3</accession>
<reference evidence="1 2" key="2">
    <citation type="submission" date="2018-11" db="EMBL/GenBank/DDBJ databases">
        <authorList>
            <consortium name="Pathogen Informatics"/>
        </authorList>
    </citation>
    <scope>NUCLEOTIDE SEQUENCE [LARGE SCALE GENOMIC DNA]</scope>
    <source>
        <strain evidence="1 2">MHpl1</strain>
    </source>
</reference>
<organism evidence="3">
    <name type="scientific">Haemonchus placei</name>
    <name type="common">Barber's pole worm</name>
    <dbReference type="NCBI Taxonomy" id="6290"/>
    <lineage>
        <taxon>Eukaryota</taxon>
        <taxon>Metazoa</taxon>
        <taxon>Ecdysozoa</taxon>
        <taxon>Nematoda</taxon>
        <taxon>Chromadorea</taxon>
        <taxon>Rhabditida</taxon>
        <taxon>Rhabditina</taxon>
        <taxon>Rhabditomorpha</taxon>
        <taxon>Strongyloidea</taxon>
        <taxon>Trichostrongylidae</taxon>
        <taxon>Haemonchus</taxon>
    </lineage>
</organism>
<dbReference type="Proteomes" id="UP000268014">
    <property type="component" value="Unassembled WGS sequence"/>
</dbReference>